<evidence type="ECO:0000313" key="9">
    <source>
        <dbReference type="Proteomes" id="UP001165065"/>
    </source>
</evidence>
<keyword evidence="4" id="KW-0969">Cilium</keyword>
<protein>
    <recommendedName>
        <fullName evidence="7">BART domain-containing protein</fullName>
    </recommendedName>
</protein>
<reference evidence="9" key="1">
    <citation type="journal article" date="2023" name="Commun. Biol.">
        <title>Genome analysis of Parmales, the sister group of diatoms, reveals the evolutionary specialization of diatoms from phago-mixotrophs to photoautotrophs.</title>
        <authorList>
            <person name="Ban H."/>
            <person name="Sato S."/>
            <person name="Yoshikawa S."/>
            <person name="Yamada K."/>
            <person name="Nakamura Y."/>
            <person name="Ichinomiya M."/>
            <person name="Sato N."/>
            <person name="Blanc-Mathieu R."/>
            <person name="Endo H."/>
            <person name="Kuwata A."/>
            <person name="Ogata H."/>
        </authorList>
    </citation>
    <scope>NUCLEOTIDE SEQUENCE [LARGE SCALE GENOMIC DNA]</scope>
</reference>
<dbReference type="InterPro" id="IPR023379">
    <property type="entry name" value="BART_dom"/>
</dbReference>
<proteinExistence type="predicted"/>
<keyword evidence="5" id="KW-0966">Cell projection</keyword>
<evidence type="ECO:0000256" key="1">
    <source>
        <dbReference type="ARBA" id="ARBA00004138"/>
    </source>
</evidence>
<dbReference type="GO" id="GO:0005737">
    <property type="term" value="C:cytoplasm"/>
    <property type="evidence" value="ECO:0007669"/>
    <property type="project" value="UniProtKB-SubCell"/>
</dbReference>
<evidence type="ECO:0000256" key="3">
    <source>
        <dbReference type="ARBA" id="ARBA00022490"/>
    </source>
</evidence>
<dbReference type="InterPro" id="IPR042541">
    <property type="entry name" value="BART_sf"/>
</dbReference>
<dbReference type="Proteomes" id="UP001165065">
    <property type="component" value="Unassembled WGS sequence"/>
</dbReference>
<keyword evidence="9" id="KW-1185">Reference proteome</keyword>
<feature type="compositionally biased region" description="Acidic residues" evidence="6">
    <location>
        <begin position="180"/>
        <end position="208"/>
    </location>
</feature>
<gene>
    <name evidence="8" type="ORF">TrCOL_g13905</name>
</gene>
<comment type="caution">
    <text evidence="8">The sequence shown here is derived from an EMBL/GenBank/DDBJ whole genome shotgun (WGS) entry which is preliminary data.</text>
</comment>
<evidence type="ECO:0000256" key="2">
    <source>
        <dbReference type="ARBA" id="ARBA00004496"/>
    </source>
</evidence>
<sequence length="208" mass="23725">MPPQHDRSSDDDIIRVTVSHMYAAITCDVGVRDFFAANLSTFVEKQKAFLRSGNISDYEAHELLWSDIYKEFEALMESKLKVISSKLGFTDDQEFFDSLKAKLASSIPDSFTSTTPKPTKDERMMELLVSSYEYEKFINLMRIKARSAIQKEEGEVVKRREEEKIGEGKEGDEEHKGEGKEEEDSGGEEEGKEGEGQEDMFLDDDDCF</sequence>
<dbReference type="AlphaFoldDB" id="A0A9W7GIP3"/>
<evidence type="ECO:0000256" key="4">
    <source>
        <dbReference type="ARBA" id="ARBA00023069"/>
    </source>
</evidence>
<evidence type="ECO:0000313" key="8">
    <source>
        <dbReference type="EMBL" id="GMI44717.1"/>
    </source>
</evidence>
<evidence type="ECO:0000256" key="6">
    <source>
        <dbReference type="SAM" id="MobiDB-lite"/>
    </source>
</evidence>
<dbReference type="OrthoDB" id="201013at2759"/>
<evidence type="ECO:0000256" key="5">
    <source>
        <dbReference type="ARBA" id="ARBA00023273"/>
    </source>
</evidence>
<name>A0A9W7GIP3_9STRA</name>
<feature type="compositionally biased region" description="Basic and acidic residues" evidence="6">
    <location>
        <begin position="151"/>
        <end position="179"/>
    </location>
</feature>
<organism evidence="8 9">
    <name type="scientific">Triparma columacea</name>
    <dbReference type="NCBI Taxonomy" id="722753"/>
    <lineage>
        <taxon>Eukaryota</taxon>
        <taxon>Sar</taxon>
        <taxon>Stramenopiles</taxon>
        <taxon>Ochrophyta</taxon>
        <taxon>Bolidophyceae</taxon>
        <taxon>Parmales</taxon>
        <taxon>Triparmaceae</taxon>
        <taxon>Triparma</taxon>
    </lineage>
</organism>
<accession>A0A9W7GIP3</accession>
<dbReference type="GO" id="GO:0005929">
    <property type="term" value="C:cilium"/>
    <property type="evidence" value="ECO:0007669"/>
    <property type="project" value="UniProtKB-SubCell"/>
</dbReference>
<evidence type="ECO:0000259" key="7">
    <source>
        <dbReference type="Pfam" id="PF11527"/>
    </source>
</evidence>
<keyword evidence="3" id="KW-0963">Cytoplasm</keyword>
<feature type="domain" description="BART" evidence="7">
    <location>
        <begin position="35"/>
        <end position="143"/>
    </location>
</feature>
<dbReference type="Gene3D" id="1.20.1520.10">
    <property type="entry name" value="ADP-ribosylation factor-like 2-binding protein, domain"/>
    <property type="match status" value="1"/>
</dbReference>
<feature type="region of interest" description="Disordered" evidence="6">
    <location>
        <begin position="151"/>
        <end position="208"/>
    </location>
</feature>
<dbReference type="Pfam" id="PF11527">
    <property type="entry name" value="ARL2_Bind_BART"/>
    <property type="match status" value="1"/>
</dbReference>
<comment type="subcellular location">
    <subcellularLocation>
        <location evidence="1">Cell projection</location>
        <location evidence="1">Cilium</location>
    </subcellularLocation>
    <subcellularLocation>
        <location evidence="2">Cytoplasm</location>
    </subcellularLocation>
</comment>
<dbReference type="EMBL" id="BRYA01000223">
    <property type="protein sequence ID" value="GMI44717.1"/>
    <property type="molecule type" value="Genomic_DNA"/>
</dbReference>